<dbReference type="PhylomeDB" id="E9I5Y2"/>
<evidence type="ECO:0000313" key="2">
    <source>
        <dbReference type="Proteomes" id="UP000000305"/>
    </source>
</evidence>
<dbReference type="Proteomes" id="UP000000305">
    <property type="component" value="Unassembled WGS sequence"/>
</dbReference>
<feature type="non-terminal residue" evidence="1">
    <location>
        <position position="230"/>
    </location>
</feature>
<organism evidence="1 2">
    <name type="scientific">Daphnia pulex</name>
    <name type="common">Water flea</name>
    <dbReference type="NCBI Taxonomy" id="6669"/>
    <lineage>
        <taxon>Eukaryota</taxon>
        <taxon>Metazoa</taxon>
        <taxon>Ecdysozoa</taxon>
        <taxon>Arthropoda</taxon>
        <taxon>Crustacea</taxon>
        <taxon>Branchiopoda</taxon>
        <taxon>Diplostraca</taxon>
        <taxon>Cladocera</taxon>
        <taxon>Anomopoda</taxon>
        <taxon>Daphniidae</taxon>
        <taxon>Daphnia</taxon>
    </lineage>
</organism>
<dbReference type="AlphaFoldDB" id="E9I5Y2"/>
<evidence type="ECO:0000313" key="1">
    <source>
        <dbReference type="EMBL" id="EFX60598.1"/>
    </source>
</evidence>
<dbReference type="EMBL" id="GL735979">
    <property type="protein sequence ID" value="EFX60598.1"/>
    <property type="molecule type" value="Genomic_DNA"/>
</dbReference>
<sequence length="230" mass="25806">IFTEEDQLFIVGMDCDADYLFTMSINSPYLVARPHVSTIFVRELQSGEVVCFGHRLLVSYHFLSKQQKGKLILHDDVPKSRLDVWRMKNARDIEAKGTVCLGPIPKSRSYGFPNRVFIGNDENFLVVHRINPPCFEVISTSSLKLTRTIDGMGRGNGFTTNYLVTVTNVSLDQGDKRSVINIRDLSIAMDLHSSQTSTSAVLATRELGYDISSDDCFIVDDFQLSFAPEV</sequence>
<dbReference type="KEGG" id="dpx:DAPPUDRAFT_276568"/>
<reference evidence="1 2" key="1">
    <citation type="journal article" date="2011" name="Science">
        <title>The ecoresponsive genome of Daphnia pulex.</title>
        <authorList>
            <person name="Colbourne J.K."/>
            <person name="Pfrender M.E."/>
            <person name="Gilbert D."/>
            <person name="Thomas W.K."/>
            <person name="Tucker A."/>
            <person name="Oakley T.H."/>
            <person name="Tokishita S."/>
            <person name="Aerts A."/>
            <person name="Arnold G.J."/>
            <person name="Basu M.K."/>
            <person name="Bauer D.J."/>
            <person name="Caceres C.E."/>
            <person name="Carmel L."/>
            <person name="Casola C."/>
            <person name="Choi J.H."/>
            <person name="Detter J.C."/>
            <person name="Dong Q."/>
            <person name="Dusheyko S."/>
            <person name="Eads B.D."/>
            <person name="Frohlich T."/>
            <person name="Geiler-Samerotte K.A."/>
            <person name="Gerlach D."/>
            <person name="Hatcher P."/>
            <person name="Jogdeo S."/>
            <person name="Krijgsveld J."/>
            <person name="Kriventseva E.V."/>
            <person name="Kultz D."/>
            <person name="Laforsch C."/>
            <person name="Lindquist E."/>
            <person name="Lopez J."/>
            <person name="Manak J.R."/>
            <person name="Muller J."/>
            <person name="Pangilinan J."/>
            <person name="Patwardhan R.P."/>
            <person name="Pitluck S."/>
            <person name="Pritham E.J."/>
            <person name="Rechtsteiner A."/>
            <person name="Rho M."/>
            <person name="Rogozin I.B."/>
            <person name="Sakarya O."/>
            <person name="Salamov A."/>
            <person name="Schaack S."/>
            <person name="Shapiro H."/>
            <person name="Shiga Y."/>
            <person name="Skalitzky C."/>
            <person name="Smith Z."/>
            <person name="Souvorov A."/>
            <person name="Sung W."/>
            <person name="Tang Z."/>
            <person name="Tsuchiya D."/>
            <person name="Tu H."/>
            <person name="Vos H."/>
            <person name="Wang M."/>
            <person name="Wolf Y.I."/>
            <person name="Yamagata H."/>
            <person name="Yamada T."/>
            <person name="Ye Y."/>
            <person name="Shaw J.R."/>
            <person name="Andrews J."/>
            <person name="Crease T.J."/>
            <person name="Tang H."/>
            <person name="Lucas S.M."/>
            <person name="Robertson H.M."/>
            <person name="Bork P."/>
            <person name="Koonin E.V."/>
            <person name="Zdobnov E.M."/>
            <person name="Grigoriev I.V."/>
            <person name="Lynch M."/>
            <person name="Boore J.L."/>
        </authorList>
    </citation>
    <scope>NUCLEOTIDE SEQUENCE [LARGE SCALE GENOMIC DNA]</scope>
</reference>
<keyword evidence="2" id="KW-1185">Reference proteome</keyword>
<protein>
    <submittedName>
        <fullName evidence="1">Uncharacterized protein</fullName>
    </submittedName>
</protein>
<dbReference type="HOGENOM" id="CLU_1207409_0_0_1"/>
<name>E9I5Y2_DAPPU</name>
<accession>E9I5Y2</accession>
<gene>
    <name evidence="1" type="ORF">DAPPUDRAFT_276568</name>
</gene>
<dbReference type="InParanoid" id="E9I5Y2"/>
<proteinExistence type="predicted"/>